<dbReference type="Proteomes" id="UP001453229">
    <property type="component" value="Chromosome"/>
</dbReference>
<keyword evidence="2" id="KW-0378">Hydrolase</keyword>
<evidence type="ECO:0000256" key="2">
    <source>
        <dbReference type="ARBA" id="ARBA00022801"/>
    </source>
</evidence>
<dbReference type="InterPro" id="IPR029000">
    <property type="entry name" value="Cyclophilin-like_dom_sf"/>
</dbReference>
<sequence length="336" mass="35174">MSTAMGVPEPGAGVAFVVEAPGMMTTLQDAGRLGQGHLGLPPSGALDGMSLGQANALVGNAPKPDCQTGQPQEFGALEITLLGPRLRLSGGRCVVAVTGDAEVLVNGRRVETFRALALEAGDELHVRRVLSGARAYLAVGGGFASTPFLGSVSTLVRAGVGGFDGRALEAGDRLPLSDPAAGIEHAGRVGERHLPQREKRPVRVVLGPQSGAFSHAGITRFLTAEWTISTLADRMGYRLHGPELKSAAGHNIVSDALLTGSVQIPGDGRPIIAMHDRGTTGGYPKIATVIRADLARLGQMKPGDRLRFEAIEPAHAETLWRGRQRAFRRYLAGLAT</sequence>
<evidence type="ECO:0000256" key="3">
    <source>
        <dbReference type="ARBA" id="ARBA00022840"/>
    </source>
</evidence>
<dbReference type="SMART" id="SM00797">
    <property type="entry name" value="AHS2"/>
    <property type="match status" value="1"/>
</dbReference>
<evidence type="ECO:0000313" key="6">
    <source>
        <dbReference type="Proteomes" id="UP001453229"/>
    </source>
</evidence>
<organism evidence="5 6">
    <name type="scientific">Salinicola lusitanus</name>
    <dbReference type="NCBI Taxonomy" id="1949085"/>
    <lineage>
        <taxon>Bacteria</taxon>
        <taxon>Pseudomonadati</taxon>
        <taxon>Pseudomonadota</taxon>
        <taxon>Gammaproteobacteria</taxon>
        <taxon>Oceanospirillales</taxon>
        <taxon>Halomonadaceae</taxon>
        <taxon>Salinicola</taxon>
    </lineage>
</organism>
<dbReference type="InterPro" id="IPR003778">
    <property type="entry name" value="CT_A_B"/>
</dbReference>
<evidence type="ECO:0000256" key="1">
    <source>
        <dbReference type="ARBA" id="ARBA00022741"/>
    </source>
</evidence>
<name>A0ABZ3CYA3_9GAMM</name>
<dbReference type="InterPro" id="IPR052708">
    <property type="entry name" value="PxpC"/>
</dbReference>
<dbReference type="Pfam" id="PF02626">
    <property type="entry name" value="CT_A_B"/>
    <property type="match status" value="1"/>
</dbReference>
<feature type="domain" description="Carboxyltransferase" evidence="4">
    <location>
        <begin position="37"/>
        <end position="327"/>
    </location>
</feature>
<protein>
    <submittedName>
        <fullName evidence="5">Biotin-dependent carboxyltransferase family protein</fullName>
    </submittedName>
</protein>
<accession>A0ABZ3CYA3</accession>
<proteinExistence type="predicted"/>
<gene>
    <name evidence="5" type="ORF">AAGT95_08750</name>
</gene>
<reference evidence="5 6" key="1">
    <citation type="submission" date="2024-04" db="EMBL/GenBank/DDBJ databases">
        <title>Salinicola lusitanus LLJ914,a marine bacterium isolated from the Okinawa Trough.</title>
        <authorList>
            <person name="Li J."/>
        </authorList>
    </citation>
    <scope>NUCLEOTIDE SEQUENCE [LARGE SCALE GENOMIC DNA]</scope>
    <source>
        <strain evidence="5 6">LLJ914</strain>
    </source>
</reference>
<keyword evidence="3" id="KW-0067">ATP-binding</keyword>
<dbReference type="Gene3D" id="2.40.100.10">
    <property type="entry name" value="Cyclophilin-like"/>
    <property type="match status" value="1"/>
</dbReference>
<dbReference type="PANTHER" id="PTHR43309">
    <property type="entry name" value="5-OXOPROLINASE SUBUNIT C"/>
    <property type="match status" value="1"/>
</dbReference>
<dbReference type="RefSeq" id="WP_342596234.1">
    <property type="nucleotide sequence ID" value="NZ_CP151919.1"/>
</dbReference>
<keyword evidence="6" id="KW-1185">Reference proteome</keyword>
<keyword evidence="1" id="KW-0547">Nucleotide-binding</keyword>
<dbReference type="PANTHER" id="PTHR43309:SF5">
    <property type="entry name" value="5-OXOPROLINASE SUBUNIT C"/>
    <property type="match status" value="1"/>
</dbReference>
<dbReference type="SUPFAM" id="SSF50891">
    <property type="entry name" value="Cyclophilin-like"/>
    <property type="match status" value="1"/>
</dbReference>
<dbReference type="NCBIfam" id="TIGR00724">
    <property type="entry name" value="urea_amlyse_rel"/>
    <property type="match status" value="1"/>
</dbReference>
<evidence type="ECO:0000259" key="4">
    <source>
        <dbReference type="SMART" id="SM00797"/>
    </source>
</evidence>
<evidence type="ECO:0000313" key="5">
    <source>
        <dbReference type="EMBL" id="XAD56060.1"/>
    </source>
</evidence>
<dbReference type="EMBL" id="CP151919">
    <property type="protein sequence ID" value="XAD56060.1"/>
    <property type="molecule type" value="Genomic_DNA"/>
</dbReference>